<comment type="caution">
    <text evidence="5">The sequence shown here is derived from an EMBL/GenBank/DDBJ whole genome shotgun (WGS) entry which is preliminary data.</text>
</comment>
<accession>A0A9W9PSK9</accession>
<proteinExistence type="predicted"/>
<sequence length="710" mass="79551">MPSSRRSGRVQANTKYNTDPFASVGISDESDSEKTAKTAKAPKRKGKRRVEESASDEEFVAPGSDADMNEGPDDDDDDVSEEAEEVGAEEIDDGDEMEVESTASTPKRKATHARPHVHKRRPPNNEVAPSPDEIHFRGIMDPKDHVAKPMHYALTFGSDERDLLSAMYMRDRWFRGIDACLPTRFALEQPEGSDYGYGPTMGIEPEQFRTEQTRGWDWFYDDLGKKLQKQQTLSEINEADALQIYFTAPKSGKHTILMGPTNQQTPIQLGYQESYNFGKIWKNMKARKSDQSAQSQVREGWLMNFGSKVQCIAWAPNQDGLSQYMAVVAPLSDEQKKIYHPAGSEPLSPFHPTPPYSCALQLWEFKGKKTGERTNTLDMEFEPRLRLALCSDWGDLRRMAWCPMGREKRSKDKTGDREHLGLLAGIWGDGILRVLDISIQRKSEKAEFLKIVSPIFEAKPPSTLCSSLTWLSPSDIAVGCNNGFVAIWNIQQSNTSDKLPYFYHPVHTSYVLSIASAYPTNPHLLSTIAMDGETRLWSMLDPTGEILFSFFSTDENNFGRMLPTRRFFASSTVGRCPSTVSCVAQPSFWHPCLMYGGCGGEVMASNPFRRLLYNKEQQWQQLWFTHDWAQGADPHSSGVSRFYDGYQADSQSLARNLAGEKKPSLGLSLTSIHDESTHVTSLGWNPSRPCAAWASAALGCGLVRVEDLAI</sequence>
<dbReference type="GO" id="GO:0006383">
    <property type="term" value="P:transcription by RNA polymerase III"/>
    <property type="evidence" value="ECO:0007669"/>
    <property type="project" value="TreeGrafter"/>
</dbReference>
<keyword evidence="2" id="KW-0804">Transcription</keyword>
<dbReference type="InterPro" id="IPR015943">
    <property type="entry name" value="WD40/YVTN_repeat-like_dom_sf"/>
</dbReference>
<dbReference type="AlphaFoldDB" id="A0A9W9PSK9"/>
<dbReference type="GO" id="GO:0005634">
    <property type="term" value="C:nucleus"/>
    <property type="evidence" value="ECO:0007669"/>
    <property type="project" value="UniProtKB-SubCell"/>
</dbReference>
<feature type="region of interest" description="Disordered" evidence="4">
    <location>
        <begin position="1"/>
        <end position="133"/>
    </location>
</feature>
<dbReference type="Gene3D" id="2.130.10.10">
    <property type="entry name" value="YVTN repeat-like/Quinoprotein amine dehydrogenase"/>
    <property type="match status" value="1"/>
</dbReference>
<evidence type="ECO:0000256" key="4">
    <source>
        <dbReference type="SAM" id="MobiDB-lite"/>
    </source>
</evidence>
<feature type="compositionally biased region" description="Acidic residues" evidence="4">
    <location>
        <begin position="67"/>
        <end position="99"/>
    </location>
</feature>
<dbReference type="GO" id="GO:0000127">
    <property type="term" value="C:transcription factor TFIIIC complex"/>
    <property type="evidence" value="ECO:0007669"/>
    <property type="project" value="TreeGrafter"/>
</dbReference>
<reference evidence="5" key="2">
    <citation type="journal article" date="2023" name="IMA Fungus">
        <title>Comparative genomic study of the Penicillium genus elucidates a diverse pangenome and 15 lateral gene transfer events.</title>
        <authorList>
            <person name="Petersen C."/>
            <person name="Sorensen T."/>
            <person name="Nielsen M.R."/>
            <person name="Sondergaard T.E."/>
            <person name="Sorensen J.L."/>
            <person name="Fitzpatrick D.A."/>
            <person name="Frisvad J.C."/>
            <person name="Nielsen K.L."/>
        </authorList>
    </citation>
    <scope>NUCLEOTIDE SEQUENCE</scope>
    <source>
        <strain evidence="5">IBT 21472</strain>
    </source>
</reference>
<evidence type="ECO:0000256" key="3">
    <source>
        <dbReference type="ARBA" id="ARBA00023242"/>
    </source>
</evidence>
<evidence type="ECO:0000313" key="6">
    <source>
        <dbReference type="Proteomes" id="UP001147746"/>
    </source>
</evidence>
<keyword evidence="6" id="KW-1185">Reference proteome</keyword>
<name>A0A9W9PSK9_9EURO</name>
<feature type="compositionally biased region" description="Basic residues" evidence="4">
    <location>
        <begin position="106"/>
        <end position="122"/>
    </location>
</feature>
<feature type="compositionally biased region" description="Polar residues" evidence="4">
    <location>
        <begin position="1"/>
        <end position="17"/>
    </location>
</feature>
<evidence type="ECO:0000256" key="2">
    <source>
        <dbReference type="ARBA" id="ARBA00023163"/>
    </source>
</evidence>
<evidence type="ECO:0000256" key="1">
    <source>
        <dbReference type="ARBA" id="ARBA00004123"/>
    </source>
</evidence>
<evidence type="ECO:0000313" key="5">
    <source>
        <dbReference type="EMBL" id="KAJ5308248.1"/>
    </source>
</evidence>
<dbReference type="InterPro" id="IPR036322">
    <property type="entry name" value="WD40_repeat_dom_sf"/>
</dbReference>
<dbReference type="SUPFAM" id="SSF50978">
    <property type="entry name" value="WD40 repeat-like"/>
    <property type="match status" value="1"/>
</dbReference>
<evidence type="ECO:0008006" key="7">
    <source>
        <dbReference type="Google" id="ProtNLM"/>
    </source>
</evidence>
<protein>
    <recommendedName>
        <fullName evidence="7">Transcription factor TFIIIC complex subunit Tfc6</fullName>
    </recommendedName>
</protein>
<organism evidence="5 6">
    <name type="scientific">Penicillium atrosanguineum</name>
    <dbReference type="NCBI Taxonomy" id="1132637"/>
    <lineage>
        <taxon>Eukaryota</taxon>
        <taxon>Fungi</taxon>
        <taxon>Dikarya</taxon>
        <taxon>Ascomycota</taxon>
        <taxon>Pezizomycotina</taxon>
        <taxon>Eurotiomycetes</taxon>
        <taxon>Eurotiomycetidae</taxon>
        <taxon>Eurotiales</taxon>
        <taxon>Aspergillaceae</taxon>
        <taxon>Penicillium</taxon>
    </lineage>
</organism>
<dbReference type="Proteomes" id="UP001147746">
    <property type="component" value="Unassembled WGS sequence"/>
</dbReference>
<keyword evidence="3" id="KW-0539">Nucleus</keyword>
<gene>
    <name evidence="5" type="ORF">N7476_008904</name>
</gene>
<dbReference type="InterPro" id="IPR052416">
    <property type="entry name" value="GTF3C_component"/>
</dbReference>
<dbReference type="EMBL" id="JAPZBO010000008">
    <property type="protein sequence ID" value="KAJ5308248.1"/>
    <property type="molecule type" value="Genomic_DNA"/>
</dbReference>
<dbReference type="PANTHER" id="PTHR15052">
    <property type="entry name" value="RNA POLYMERASE III TRANSCRIPTION INITIATION FACTOR COMPLEX SUBUNIT"/>
    <property type="match status" value="1"/>
</dbReference>
<reference evidence="5" key="1">
    <citation type="submission" date="2022-12" db="EMBL/GenBank/DDBJ databases">
        <authorList>
            <person name="Petersen C."/>
        </authorList>
    </citation>
    <scope>NUCLEOTIDE SEQUENCE</scope>
    <source>
        <strain evidence="5">IBT 21472</strain>
    </source>
</reference>
<dbReference type="PANTHER" id="PTHR15052:SF2">
    <property type="entry name" value="GENERAL TRANSCRIPTION FACTOR 3C POLYPEPTIDE 2"/>
    <property type="match status" value="1"/>
</dbReference>
<comment type="subcellular location">
    <subcellularLocation>
        <location evidence="1">Nucleus</location>
    </subcellularLocation>
</comment>